<dbReference type="Gene3D" id="3.90.1800.10">
    <property type="entry name" value="RNA polymerase alpha subunit dimerisation domain"/>
    <property type="match status" value="1"/>
</dbReference>
<evidence type="ECO:0000259" key="12">
    <source>
        <dbReference type="Pfam" id="PF04560"/>
    </source>
</evidence>
<evidence type="ECO:0000256" key="6">
    <source>
        <dbReference type="ARBA" id="ARBA00022833"/>
    </source>
</evidence>
<dbReference type="InterPro" id="IPR037033">
    <property type="entry name" value="DNA-dir_RNAP_su2_hyb_sf"/>
</dbReference>
<evidence type="ECO:0000256" key="1">
    <source>
        <dbReference type="ARBA" id="ARBA00006835"/>
    </source>
</evidence>
<evidence type="ECO:0000256" key="9">
    <source>
        <dbReference type="RuleBase" id="RU000434"/>
    </source>
</evidence>
<gene>
    <name evidence="17" type="ORF">FCM35_KLT11746</name>
</gene>
<reference evidence="17" key="1">
    <citation type="submission" date="2020-01" db="EMBL/GenBank/DDBJ databases">
        <title>Genome sequence of Kobresia littledalei, the first chromosome-level genome in the family Cyperaceae.</title>
        <authorList>
            <person name="Qu G."/>
        </authorList>
    </citation>
    <scope>NUCLEOTIDE SEQUENCE</scope>
    <source>
        <strain evidence="17">C.B.Clarke</strain>
        <tissue evidence="17">Leaf</tissue>
    </source>
</reference>
<dbReference type="Pfam" id="PF04560">
    <property type="entry name" value="RNA_pol_Rpb2_7"/>
    <property type="match status" value="1"/>
</dbReference>
<keyword evidence="6" id="KW-0862">Zinc</keyword>
<sequence length="1179" mass="133325">MVDVASTSKGPTDMDIDLDPVRLKIKKLEKFSKEAAHSFFKEFSLINHQISSYNDFVNHGLQDLFDSLGEVNVEPGYDPSKKGDSAWKHATISFGKVWPKRPTCWITKGDELEMVKMTPRHARLQSMTYCAALHAEVRIQVYTHEQSDKAKTGSSSSGKETYMGRKVLHDETKEIMIGKLPVMVRSDLCWLDTRDKGDCFFDSGGYFLIKGMEKTFIAQEQRCLTRVWLTNTPSWNTQYITEFKKARIYCKLAEAGKGEGFNGGRYITVSFLYATIPVWIMFFALGMTSDKEVLNVIGIEDLDASLVNIILATVKEAGEQCEDFRQADKAREYVDGLVKSSKFPPTESFDQYVDKYLFKGIKGIREKALFLGYMVKCLLLGFAGKRKCDNKDDFRNKRLDRAGELIARELRAHIWHAQRRMMKSMQRDLYGDRELQLDDLSHYWDSSIVTNGLIRAFSTGAWCHPYKRTERCSGIVANVRRTNPLQMMADLRKTRQQVAYAGKAGDARYPNPSYWGKLCFLSTPDGENCGLVKNLAVTAIVSSKITSPMEEHLVSIGMVKLDSISFTDVNKHDKVFLNGDWIGVCSDPAEFISKFKSMRRSKIINPQVEIKRDRHEREVRIFSDAGRILRPLLIVENLDKIRAPKAGGSFSFQSLMDQEIIELIGVEEEEDIKSAWGIKYLFPNEDGKYSYSHVEFDQSFLLGLSCGIIPFANHNFSRRVLYQAEKHSQQAIGYSTTNPNIRVDTLSHQMYYPQRPLFKTFLADCLGRHDNSSGRKDDLICPEFFNGQNAIVAVNVHQGYNQEDSIVMNKASLERGMFRTEHHRTYKAELDDKELSKRLRTKDNVSFGKTESKRGRVDSLDDDGLPFVGASLQSGDIVIGKVSESGEDHSVKLRHTEKGMVQKVVMSSNDDGKNFAFITLRQVRSPCLGDKFSSMHGQKGVVGFLESQENFPFTNQGIVPDIVINPHAFPTRQTPGQLLEAALGKGIALGGQMRYATPFTTASAEVITEQLHNAGFSRWGSERVLNGRTGEMMESLIFIGPTFYQRLIHMAEDKVKFRNTGPVHPLTRQPVADRKRFGGVKFGEMERDCLLAHGAAANLHERLFMLSDFSQMHICQTCKRAANVLIRPLSGGKKVRGPYCGFCESAENIVRTNVPYGAKLLYQELFSMGICLKFETEVC</sequence>
<feature type="domain" description="RNA polymerase Rpb2" evidence="15">
    <location>
        <begin position="480"/>
        <end position="540"/>
    </location>
</feature>
<dbReference type="FunFam" id="3.90.1100.10:FF:000015">
    <property type="entry name" value="DNA-directed RNA polymerase subunit beta"/>
    <property type="match status" value="1"/>
</dbReference>
<feature type="domain" description="RNA polymerase beta subunit protrusion" evidence="14">
    <location>
        <begin position="45"/>
        <end position="440"/>
    </location>
</feature>
<comment type="caution">
    <text evidence="17">The sequence shown here is derived from an EMBL/GenBank/DDBJ whole genome shotgun (WGS) entry which is preliminary data.</text>
</comment>
<protein>
    <recommendedName>
        <fullName evidence="10">DNA-directed RNA polymerase subunit beta</fullName>
        <ecNumber evidence="10">2.7.7.6</ecNumber>
    </recommendedName>
</protein>
<evidence type="ECO:0000256" key="8">
    <source>
        <dbReference type="ARBA" id="ARBA00048552"/>
    </source>
</evidence>
<dbReference type="Pfam" id="PF04563">
    <property type="entry name" value="RNA_pol_Rpb2_1"/>
    <property type="match status" value="1"/>
</dbReference>
<evidence type="ECO:0000259" key="13">
    <source>
        <dbReference type="Pfam" id="PF04561"/>
    </source>
</evidence>
<dbReference type="Proteomes" id="UP000623129">
    <property type="component" value="Unassembled WGS sequence"/>
</dbReference>
<keyword evidence="3 10" id="KW-0808">Transferase</keyword>
<comment type="function">
    <text evidence="10">DNA-dependent RNA polymerase catalyzes the transcription of DNA into RNA using the four ribonucleoside triphosphates as substrates.</text>
</comment>
<dbReference type="Pfam" id="PF00562">
    <property type="entry name" value="RNA_pol_Rpb2_6"/>
    <property type="match status" value="1"/>
</dbReference>
<dbReference type="Gene3D" id="3.90.1110.10">
    <property type="entry name" value="RNA polymerase Rpb2, domain 2"/>
    <property type="match status" value="1"/>
</dbReference>
<evidence type="ECO:0000259" key="11">
    <source>
        <dbReference type="Pfam" id="PF00562"/>
    </source>
</evidence>
<dbReference type="CDD" id="cd00653">
    <property type="entry name" value="RNA_pol_B_RPB2"/>
    <property type="match status" value="1"/>
</dbReference>
<evidence type="ECO:0000313" key="17">
    <source>
        <dbReference type="EMBL" id="KAF3324279.1"/>
    </source>
</evidence>
<dbReference type="FunFam" id="3.90.1100.10:FF:000012">
    <property type="entry name" value="DNA-directed RNA polymerase subunit beta"/>
    <property type="match status" value="1"/>
</dbReference>
<dbReference type="PANTHER" id="PTHR20856">
    <property type="entry name" value="DNA-DIRECTED RNA POLYMERASE I SUBUNIT 2"/>
    <property type="match status" value="1"/>
</dbReference>
<feature type="domain" description="RNA polymerase Rpb2" evidence="16">
    <location>
        <begin position="575"/>
        <end position="636"/>
    </location>
</feature>
<organism evidence="17 18">
    <name type="scientific">Carex littledalei</name>
    <dbReference type="NCBI Taxonomy" id="544730"/>
    <lineage>
        <taxon>Eukaryota</taxon>
        <taxon>Viridiplantae</taxon>
        <taxon>Streptophyta</taxon>
        <taxon>Embryophyta</taxon>
        <taxon>Tracheophyta</taxon>
        <taxon>Spermatophyta</taxon>
        <taxon>Magnoliopsida</taxon>
        <taxon>Liliopsida</taxon>
        <taxon>Poales</taxon>
        <taxon>Cyperaceae</taxon>
        <taxon>Cyperoideae</taxon>
        <taxon>Cariceae</taxon>
        <taxon>Carex</taxon>
        <taxon>Carex subgen. Euthyceras</taxon>
    </lineage>
</organism>
<feature type="domain" description="DNA-directed RNA polymerase subunit 2 hybrid-binding" evidence="11">
    <location>
        <begin position="706"/>
        <end position="1076"/>
    </location>
</feature>
<dbReference type="SUPFAM" id="SSF64484">
    <property type="entry name" value="beta and beta-prime subunits of DNA dependent RNA-polymerase"/>
    <property type="match status" value="1"/>
</dbReference>
<dbReference type="GO" id="GO:0003677">
    <property type="term" value="F:DNA binding"/>
    <property type="evidence" value="ECO:0007669"/>
    <property type="project" value="InterPro"/>
</dbReference>
<dbReference type="InterPro" id="IPR007641">
    <property type="entry name" value="RNA_pol_Rpb2_7"/>
</dbReference>
<dbReference type="GO" id="GO:0003899">
    <property type="term" value="F:DNA-directed RNA polymerase activity"/>
    <property type="evidence" value="ECO:0007669"/>
    <property type="project" value="UniProtKB-EC"/>
</dbReference>
<dbReference type="GO" id="GO:0006351">
    <property type="term" value="P:DNA-templated transcription"/>
    <property type="evidence" value="ECO:0007669"/>
    <property type="project" value="InterPro"/>
</dbReference>
<feature type="domain" description="RNA polymerase Rpb2" evidence="13">
    <location>
        <begin position="265"/>
        <end position="400"/>
    </location>
</feature>
<dbReference type="Gene3D" id="3.90.1100.10">
    <property type="match status" value="2"/>
</dbReference>
<dbReference type="InterPro" id="IPR007644">
    <property type="entry name" value="RNA_pol_bsu_protrusion"/>
</dbReference>
<dbReference type="Gene3D" id="2.40.270.10">
    <property type="entry name" value="DNA-directed RNA polymerase, subunit 2, domain 6"/>
    <property type="match status" value="1"/>
</dbReference>
<dbReference type="Pfam" id="PF04566">
    <property type="entry name" value="RNA_pol_Rpb2_4"/>
    <property type="match status" value="1"/>
</dbReference>
<dbReference type="FunFam" id="2.40.50.150:FF:000005">
    <property type="entry name" value="DNA-directed RNA polymerase subunit beta"/>
    <property type="match status" value="1"/>
</dbReference>
<dbReference type="InterPro" id="IPR015712">
    <property type="entry name" value="DNA-dir_RNA_pol_su2"/>
</dbReference>
<evidence type="ECO:0000256" key="10">
    <source>
        <dbReference type="RuleBase" id="RU363031"/>
    </source>
</evidence>
<dbReference type="PROSITE" id="PS01166">
    <property type="entry name" value="RNA_POL_BETA"/>
    <property type="match status" value="1"/>
</dbReference>
<evidence type="ECO:0000256" key="7">
    <source>
        <dbReference type="ARBA" id="ARBA00023163"/>
    </source>
</evidence>
<dbReference type="EMBL" id="SWLB01000022">
    <property type="protein sequence ID" value="KAF3324279.1"/>
    <property type="molecule type" value="Genomic_DNA"/>
</dbReference>
<dbReference type="InterPro" id="IPR007645">
    <property type="entry name" value="RNA_pol_Rpb2_3"/>
</dbReference>
<keyword evidence="4 10" id="KW-0548">Nucleotidyltransferase</keyword>
<evidence type="ECO:0000256" key="3">
    <source>
        <dbReference type="ARBA" id="ARBA00022679"/>
    </source>
</evidence>
<evidence type="ECO:0000313" key="18">
    <source>
        <dbReference type="Proteomes" id="UP000623129"/>
    </source>
</evidence>
<evidence type="ECO:0000256" key="5">
    <source>
        <dbReference type="ARBA" id="ARBA00022723"/>
    </source>
</evidence>
<name>A0A833QKV3_9POAL</name>
<keyword evidence="5" id="KW-0479">Metal-binding</keyword>
<dbReference type="AlphaFoldDB" id="A0A833QKV3"/>
<dbReference type="OrthoDB" id="10248617at2759"/>
<evidence type="ECO:0000259" key="14">
    <source>
        <dbReference type="Pfam" id="PF04563"/>
    </source>
</evidence>
<dbReference type="InterPro" id="IPR007120">
    <property type="entry name" value="DNA-dir_RNAP_su2_dom"/>
</dbReference>
<dbReference type="FunFam" id="3.90.1800.10:FF:000006">
    <property type="entry name" value="DNA-directed RNA polymerase subunit beta"/>
    <property type="match status" value="1"/>
</dbReference>
<dbReference type="Pfam" id="PF04561">
    <property type="entry name" value="RNA_pol_Rpb2_2"/>
    <property type="match status" value="1"/>
</dbReference>
<dbReference type="Pfam" id="PF04565">
    <property type="entry name" value="RNA_pol_Rpb2_3"/>
    <property type="match status" value="1"/>
</dbReference>
<feature type="domain" description="RNA polymerase Rpb2" evidence="12">
    <location>
        <begin position="1078"/>
        <end position="1176"/>
    </location>
</feature>
<evidence type="ECO:0000259" key="16">
    <source>
        <dbReference type="Pfam" id="PF04566"/>
    </source>
</evidence>
<keyword evidence="2 10" id="KW-0240">DNA-directed RNA polymerase</keyword>
<dbReference type="InterPro" id="IPR007646">
    <property type="entry name" value="RNA_pol_Rpb2_4"/>
</dbReference>
<comment type="catalytic activity">
    <reaction evidence="8 10">
        <text>RNA(n) + a ribonucleoside 5'-triphosphate = RNA(n+1) + diphosphate</text>
        <dbReference type="Rhea" id="RHEA:21248"/>
        <dbReference type="Rhea" id="RHEA-COMP:14527"/>
        <dbReference type="Rhea" id="RHEA-COMP:17342"/>
        <dbReference type="ChEBI" id="CHEBI:33019"/>
        <dbReference type="ChEBI" id="CHEBI:61557"/>
        <dbReference type="ChEBI" id="CHEBI:140395"/>
        <dbReference type="EC" id="2.7.7.6"/>
    </reaction>
</comment>
<keyword evidence="18" id="KW-1185">Reference proteome</keyword>
<proteinExistence type="inferred from homology"/>
<dbReference type="GO" id="GO:0046872">
    <property type="term" value="F:metal ion binding"/>
    <property type="evidence" value="ECO:0007669"/>
    <property type="project" value="UniProtKB-KW"/>
</dbReference>
<evidence type="ECO:0000256" key="4">
    <source>
        <dbReference type="ARBA" id="ARBA00022695"/>
    </source>
</evidence>
<dbReference type="InterPro" id="IPR014724">
    <property type="entry name" value="RNA_pol_RPB2_OB-fold"/>
</dbReference>
<dbReference type="GO" id="GO:0032549">
    <property type="term" value="F:ribonucleoside binding"/>
    <property type="evidence" value="ECO:0007669"/>
    <property type="project" value="InterPro"/>
</dbReference>
<evidence type="ECO:0000259" key="15">
    <source>
        <dbReference type="Pfam" id="PF04565"/>
    </source>
</evidence>
<accession>A0A833QKV3</accession>
<dbReference type="InterPro" id="IPR007121">
    <property type="entry name" value="RNA_pol_bsu_CS"/>
</dbReference>
<evidence type="ECO:0000256" key="2">
    <source>
        <dbReference type="ARBA" id="ARBA00022478"/>
    </source>
</evidence>
<dbReference type="EC" id="2.7.7.6" evidence="10"/>
<dbReference type="InterPro" id="IPR007642">
    <property type="entry name" value="RNA_pol_Rpb2_2"/>
</dbReference>
<comment type="similarity">
    <text evidence="1 9">Belongs to the RNA polymerase beta chain family.</text>
</comment>
<dbReference type="Gene3D" id="2.40.50.150">
    <property type="match status" value="1"/>
</dbReference>
<keyword evidence="7 10" id="KW-0804">Transcription</keyword>
<dbReference type="InterPro" id="IPR037034">
    <property type="entry name" value="RNA_pol_Rpb2_2_sf"/>
</dbReference>
<dbReference type="GO" id="GO:0000428">
    <property type="term" value="C:DNA-directed RNA polymerase complex"/>
    <property type="evidence" value="ECO:0007669"/>
    <property type="project" value="UniProtKB-KW"/>
</dbReference>